<dbReference type="STRING" id="1917485.BOO69_10940"/>
<dbReference type="Gene3D" id="3.30.420.310">
    <property type="entry name" value="2-keto-3-deoxy-galactonokinase, C-terminal domain"/>
    <property type="match status" value="1"/>
</dbReference>
<organism evidence="1 2">
    <name type="scientific">Sulfitobacter alexandrii</name>
    <dbReference type="NCBI Taxonomy" id="1917485"/>
    <lineage>
        <taxon>Bacteria</taxon>
        <taxon>Pseudomonadati</taxon>
        <taxon>Pseudomonadota</taxon>
        <taxon>Alphaproteobacteria</taxon>
        <taxon>Rhodobacterales</taxon>
        <taxon>Roseobacteraceae</taxon>
        <taxon>Sulfitobacter</taxon>
    </lineage>
</organism>
<evidence type="ECO:0008006" key="3">
    <source>
        <dbReference type="Google" id="ProtNLM"/>
    </source>
</evidence>
<evidence type="ECO:0000313" key="1">
    <source>
        <dbReference type="EMBL" id="APE43869.1"/>
    </source>
</evidence>
<dbReference type="InterPro" id="IPR007729">
    <property type="entry name" value="DGOK"/>
</dbReference>
<protein>
    <recommendedName>
        <fullName evidence="3">2-dehydro-3-deoxygalactonokinase</fullName>
    </recommendedName>
</protein>
<dbReference type="RefSeq" id="WP_071972206.1">
    <property type="nucleotide sequence ID" value="NZ_CP018076.1"/>
</dbReference>
<dbReference type="InterPro" id="IPR042257">
    <property type="entry name" value="DGOK_C"/>
</dbReference>
<sequence length="293" mass="29761">MTQDEIRPDWVAVDAGSDALQAWAMKGGSAIATAHKNASLASAGGLGPALDALTGEWMVPDGTAVVICGPVDGSGEALRPVPCTPLPDRLSAVAHRGWAVHAVPGLARKTPADLTQGAETRIAGFLALNPGWDGVICLTGPTSTWAEVSAGEVVSFQSFLSGEMIDLLSSQSSLARFPETDGIDMADFAEAVSDSLSRPERLAAHLSALRAGAVTGALPPGAGPARLSGLLIGAELSAARPYWLGQNLALVGASEDTRLYAAALQAQGAGATVADAGRMALAGLTAAHRLIRN</sequence>
<gene>
    <name evidence="1" type="ORF">BOO69_10940</name>
</gene>
<dbReference type="AlphaFoldDB" id="A0A1J0WHU3"/>
<reference evidence="1 2" key="1">
    <citation type="submission" date="2016-11" db="EMBL/GenBank/DDBJ databases">
        <title>Complete genome sequence of Sulfitobacter sp. AM1-D1, a toxic bacteria associated with marine dinoflagellate Alexandrium minutum in East China Sea.</title>
        <authorList>
            <person name="Yang Q."/>
            <person name="Zhang X."/>
            <person name="Tian X."/>
        </authorList>
    </citation>
    <scope>NUCLEOTIDE SEQUENCE [LARGE SCALE GENOMIC DNA]</scope>
    <source>
        <strain evidence="1 2">AM1-D1</strain>
    </source>
</reference>
<proteinExistence type="predicted"/>
<dbReference type="Pfam" id="PF05035">
    <property type="entry name" value="DGOK"/>
    <property type="match status" value="1"/>
</dbReference>
<dbReference type="GO" id="GO:0008671">
    <property type="term" value="F:2-dehydro-3-deoxygalactonokinase activity"/>
    <property type="evidence" value="ECO:0007669"/>
    <property type="project" value="InterPro"/>
</dbReference>
<dbReference type="EMBL" id="CP018076">
    <property type="protein sequence ID" value="APE43869.1"/>
    <property type="molecule type" value="Genomic_DNA"/>
</dbReference>
<dbReference type="InterPro" id="IPR042258">
    <property type="entry name" value="DGOK_N"/>
</dbReference>
<dbReference type="Gene3D" id="3.30.420.300">
    <property type="entry name" value="2-keto-3-deoxy-galactonokinase, substrate binding domain"/>
    <property type="match status" value="1"/>
</dbReference>
<evidence type="ECO:0000313" key="2">
    <source>
        <dbReference type="Proteomes" id="UP000181897"/>
    </source>
</evidence>
<keyword evidence="2" id="KW-1185">Reference proteome</keyword>
<accession>A0A1J0WHU3</accession>
<dbReference type="KEGG" id="suam:BOO69_10940"/>
<dbReference type="Proteomes" id="UP000181897">
    <property type="component" value="Chromosome"/>
</dbReference>
<dbReference type="GO" id="GO:0034194">
    <property type="term" value="P:D-galactonate catabolic process"/>
    <property type="evidence" value="ECO:0007669"/>
    <property type="project" value="InterPro"/>
</dbReference>
<name>A0A1J0WHU3_9RHOB</name>